<accession>A0A9N9TSL4</accession>
<name>A0A9N9TSL4_PHYSR</name>
<reference evidence="3" key="1">
    <citation type="submission" date="2022-01" db="EMBL/GenBank/DDBJ databases">
        <authorList>
            <person name="King R."/>
        </authorList>
    </citation>
    <scope>NUCLEOTIDE SEQUENCE</scope>
</reference>
<protein>
    <submittedName>
        <fullName evidence="3">Uncharacterized protein</fullName>
    </submittedName>
</protein>
<dbReference type="Gene3D" id="1.10.287.70">
    <property type="match status" value="1"/>
</dbReference>
<evidence type="ECO:0000256" key="2">
    <source>
        <dbReference type="SAM" id="Phobius"/>
    </source>
</evidence>
<evidence type="ECO:0000256" key="1">
    <source>
        <dbReference type="SAM" id="MobiDB-lite"/>
    </source>
</evidence>
<evidence type="ECO:0000313" key="3">
    <source>
        <dbReference type="EMBL" id="CAG9862607.1"/>
    </source>
</evidence>
<keyword evidence="2" id="KW-0812">Transmembrane</keyword>
<organism evidence="3 4">
    <name type="scientific">Phyllotreta striolata</name>
    <name type="common">Striped flea beetle</name>
    <name type="synonym">Crioceris striolata</name>
    <dbReference type="NCBI Taxonomy" id="444603"/>
    <lineage>
        <taxon>Eukaryota</taxon>
        <taxon>Metazoa</taxon>
        <taxon>Ecdysozoa</taxon>
        <taxon>Arthropoda</taxon>
        <taxon>Hexapoda</taxon>
        <taxon>Insecta</taxon>
        <taxon>Pterygota</taxon>
        <taxon>Neoptera</taxon>
        <taxon>Endopterygota</taxon>
        <taxon>Coleoptera</taxon>
        <taxon>Polyphaga</taxon>
        <taxon>Cucujiformia</taxon>
        <taxon>Chrysomeloidea</taxon>
        <taxon>Chrysomelidae</taxon>
        <taxon>Galerucinae</taxon>
        <taxon>Alticini</taxon>
        <taxon>Phyllotreta</taxon>
    </lineage>
</organism>
<proteinExistence type="predicted"/>
<feature type="transmembrane region" description="Helical" evidence="2">
    <location>
        <begin position="124"/>
        <end position="148"/>
    </location>
</feature>
<dbReference type="OrthoDB" id="297496at2759"/>
<sequence>MSADTTSLKSTGSKVRTPGAEPAGKRVGFARPTLVIPPPQLHRQFGPYSAGSYPGQAPYTPGSVHTMSSMGMPKPYGRKASMFMNRQFVGLRDFTMNTAKSGLGIGEKCSVWCYGKVKHLSKRWFTHCFLSIVITLYTVGGALLFVYIEGSNEDAIKEKYLHDDRYSLIRTLRNLSIIMPEKTSVQEWEGKASLLVKEYEDKIIEYYQSDTLIMTNRGNKIWTLWNAIVYCATVYTTLGQNWWRQKLGILKVLQS</sequence>
<evidence type="ECO:0000313" key="4">
    <source>
        <dbReference type="Proteomes" id="UP001153712"/>
    </source>
</evidence>
<keyword evidence="2" id="KW-1133">Transmembrane helix</keyword>
<feature type="compositionally biased region" description="Polar residues" evidence="1">
    <location>
        <begin position="1"/>
        <end position="14"/>
    </location>
</feature>
<dbReference type="SUPFAM" id="SSF81324">
    <property type="entry name" value="Voltage-gated potassium channels"/>
    <property type="match status" value="1"/>
</dbReference>
<dbReference type="AlphaFoldDB" id="A0A9N9TSL4"/>
<dbReference type="EMBL" id="OU900098">
    <property type="protein sequence ID" value="CAG9862607.1"/>
    <property type="molecule type" value="Genomic_DNA"/>
</dbReference>
<dbReference type="Proteomes" id="UP001153712">
    <property type="component" value="Chromosome 5"/>
</dbReference>
<keyword evidence="4" id="KW-1185">Reference proteome</keyword>
<keyword evidence="2" id="KW-0472">Membrane</keyword>
<feature type="region of interest" description="Disordered" evidence="1">
    <location>
        <begin position="1"/>
        <end position="31"/>
    </location>
</feature>
<gene>
    <name evidence="3" type="ORF">PHYEVI_LOCUS8916</name>
</gene>